<feature type="region of interest" description="Disordered" evidence="1">
    <location>
        <begin position="1"/>
        <end position="52"/>
    </location>
</feature>
<evidence type="ECO:0000313" key="3">
    <source>
        <dbReference type="Proteomes" id="UP000265515"/>
    </source>
</evidence>
<reference evidence="2 3" key="1">
    <citation type="journal article" date="2018" name="Cell">
        <title>The Chara Genome: Secondary Complexity and Implications for Plant Terrestrialization.</title>
        <authorList>
            <person name="Nishiyama T."/>
            <person name="Sakayama H."/>
            <person name="Vries J.D."/>
            <person name="Buschmann H."/>
            <person name="Saint-Marcoux D."/>
            <person name="Ullrich K.K."/>
            <person name="Haas F.B."/>
            <person name="Vanderstraeten L."/>
            <person name="Becker D."/>
            <person name="Lang D."/>
            <person name="Vosolsobe S."/>
            <person name="Rombauts S."/>
            <person name="Wilhelmsson P.K.I."/>
            <person name="Janitza P."/>
            <person name="Kern R."/>
            <person name="Heyl A."/>
            <person name="Rumpler F."/>
            <person name="Villalobos L.I.A.C."/>
            <person name="Clay J.M."/>
            <person name="Skokan R."/>
            <person name="Toyoda A."/>
            <person name="Suzuki Y."/>
            <person name="Kagoshima H."/>
            <person name="Schijlen E."/>
            <person name="Tajeshwar N."/>
            <person name="Catarino B."/>
            <person name="Hetherington A.J."/>
            <person name="Saltykova A."/>
            <person name="Bonnot C."/>
            <person name="Breuninger H."/>
            <person name="Symeonidi A."/>
            <person name="Radhakrishnan G.V."/>
            <person name="Van Nieuwerburgh F."/>
            <person name="Deforce D."/>
            <person name="Chang C."/>
            <person name="Karol K.G."/>
            <person name="Hedrich R."/>
            <person name="Ulvskov P."/>
            <person name="Glockner G."/>
            <person name="Delwiche C.F."/>
            <person name="Petrasek J."/>
            <person name="Van de Peer Y."/>
            <person name="Friml J."/>
            <person name="Beilby M."/>
            <person name="Dolan L."/>
            <person name="Kohara Y."/>
            <person name="Sugano S."/>
            <person name="Fujiyama A."/>
            <person name="Delaux P.-M."/>
            <person name="Quint M."/>
            <person name="TheiBen G."/>
            <person name="Hagemann M."/>
            <person name="Harholt J."/>
            <person name="Dunand C."/>
            <person name="Zachgo S."/>
            <person name="Langdale J."/>
            <person name="Maumus F."/>
            <person name="Straeten D.V.D."/>
            <person name="Gould S.B."/>
            <person name="Rensing S.A."/>
        </authorList>
    </citation>
    <scope>NUCLEOTIDE SEQUENCE [LARGE SCALE GENOMIC DNA]</scope>
    <source>
        <strain evidence="2 3">S276</strain>
    </source>
</reference>
<evidence type="ECO:0000256" key="1">
    <source>
        <dbReference type="SAM" id="MobiDB-lite"/>
    </source>
</evidence>
<organism evidence="2 3">
    <name type="scientific">Chara braunii</name>
    <name type="common">Braun's stonewort</name>
    <dbReference type="NCBI Taxonomy" id="69332"/>
    <lineage>
        <taxon>Eukaryota</taxon>
        <taxon>Viridiplantae</taxon>
        <taxon>Streptophyta</taxon>
        <taxon>Charophyceae</taxon>
        <taxon>Charales</taxon>
        <taxon>Characeae</taxon>
        <taxon>Chara</taxon>
    </lineage>
</organism>
<keyword evidence="3" id="KW-1185">Reference proteome</keyword>
<sequence>MARTKHQPGLGRQSPSETSRDVVASGFEQSGGSSASVHGGHGGNKSVLATADPPLTCGLREASIIFEEPQAGRRPDLSRPVAGDRRQEGETSGADGLAMPHESRRHDDIAAASQQVVRGKGREILHDDDTDPRLQNAPRTGEDADYVHQGRHTDELRGTGGSNRGGTGTVDYFVHYVFFSVFRLFKCWTLGCHLLGGCCTL</sequence>
<feature type="region of interest" description="Disordered" evidence="1">
    <location>
        <begin position="125"/>
        <end position="144"/>
    </location>
</feature>
<dbReference type="Proteomes" id="UP000265515">
    <property type="component" value="Unassembled WGS sequence"/>
</dbReference>
<dbReference type="Gramene" id="GBG72283">
    <property type="protein sequence ID" value="GBG72283"/>
    <property type="gene ID" value="CBR_g11211"/>
</dbReference>
<dbReference type="EMBL" id="BFEA01000162">
    <property type="protein sequence ID" value="GBG72283.1"/>
    <property type="molecule type" value="Genomic_DNA"/>
</dbReference>
<protein>
    <submittedName>
        <fullName evidence="2">Uncharacterized protein</fullName>
    </submittedName>
</protein>
<evidence type="ECO:0000313" key="2">
    <source>
        <dbReference type="EMBL" id="GBG72283.1"/>
    </source>
</evidence>
<feature type="compositionally biased region" description="Basic and acidic residues" evidence="1">
    <location>
        <begin position="70"/>
        <end position="89"/>
    </location>
</feature>
<gene>
    <name evidence="2" type="ORF">CBR_g11211</name>
</gene>
<name>A0A388KQS5_CHABU</name>
<accession>A0A388KQS5</accession>
<dbReference type="AlphaFoldDB" id="A0A388KQS5"/>
<comment type="caution">
    <text evidence="2">The sequence shown here is derived from an EMBL/GenBank/DDBJ whole genome shotgun (WGS) entry which is preliminary data.</text>
</comment>
<proteinExistence type="predicted"/>
<feature type="region of interest" description="Disordered" evidence="1">
    <location>
        <begin position="66"/>
        <end position="103"/>
    </location>
</feature>